<organism evidence="1 2">
    <name type="scientific">Agathobacter rectalis</name>
    <dbReference type="NCBI Taxonomy" id="39491"/>
    <lineage>
        <taxon>Bacteria</taxon>
        <taxon>Bacillati</taxon>
        <taxon>Bacillota</taxon>
        <taxon>Clostridia</taxon>
        <taxon>Lachnospirales</taxon>
        <taxon>Lachnospiraceae</taxon>
        <taxon>Agathobacter</taxon>
    </lineage>
</organism>
<reference evidence="1 2" key="2">
    <citation type="submission" date="2019-09" db="EMBL/GenBank/DDBJ databases">
        <title>Strain-level analysis of Eubacterium rectale using genomes from metagenomes.</title>
        <authorList>
            <person name="Karcher N."/>
            <person name="Segata N."/>
        </authorList>
    </citation>
    <scope>NUCLEOTIDE SEQUENCE [LARGE SCALE GENOMIC DNA]</scope>
    <source>
        <strain evidence="1 2">T3WBe13</strain>
    </source>
</reference>
<evidence type="ECO:0000313" key="1">
    <source>
        <dbReference type="EMBL" id="TYL60903.1"/>
    </source>
</evidence>
<proteinExistence type="predicted"/>
<comment type="caution">
    <text evidence="1">The sequence shown here is derived from an EMBL/GenBank/DDBJ whole genome shotgun (WGS) entry which is preliminary data.</text>
</comment>
<sequence length="242" mass="28824">MNKEEKRKMKTLELNSKEDFQYYLYQLICRSYKLIRQQDIYLLRLDNYICQKQRENVLMVTKNISVPYDVYKDFLALLGHVETNLLNILGDMQSSSMSYYKFRDIYRKRESRKAVDFQLAPLSEDVLDMLKQFNMSRNFQNHMPESLITVEREIIKDRGFEIETMNPLVIVEYETCTLEFVIDMYKSYKEMNRMAKEVFEVMKKDMSSFLGAELQIIENMATKSKGIEHLEPVKKSADIQGL</sequence>
<dbReference type="AlphaFoldDB" id="A0A5S4VNM8"/>
<accession>A0A5S4VNM8</accession>
<gene>
    <name evidence="1" type="ORF">FYL31_04580</name>
</gene>
<evidence type="ECO:0000313" key="2">
    <source>
        <dbReference type="Proteomes" id="UP000324327"/>
    </source>
</evidence>
<dbReference type="Proteomes" id="UP000324327">
    <property type="component" value="Unassembled WGS sequence"/>
</dbReference>
<protein>
    <submittedName>
        <fullName evidence="1">Uncharacterized protein</fullName>
    </submittedName>
</protein>
<dbReference type="EMBL" id="VSTF01000003">
    <property type="protein sequence ID" value="TYL60903.1"/>
    <property type="molecule type" value="Genomic_DNA"/>
</dbReference>
<reference evidence="1 2" key="1">
    <citation type="submission" date="2019-08" db="EMBL/GenBank/DDBJ databases">
        <authorList>
            <person name="Duncan S."/>
            <person name="Walker A."/>
        </authorList>
    </citation>
    <scope>NUCLEOTIDE SEQUENCE [LARGE SCALE GENOMIC DNA]</scope>
    <source>
        <strain evidence="1 2">T3WBe13</strain>
    </source>
</reference>
<dbReference type="RefSeq" id="WP_148872040.1">
    <property type="nucleotide sequence ID" value="NZ_VSTF01000003.1"/>
</dbReference>
<name>A0A5S4VNM8_9FIRM</name>